<feature type="transmembrane region" description="Helical" evidence="12">
    <location>
        <begin position="110"/>
        <end position="128"/>
    </location>
</feature>
<sequence>MTALPESTAPDTANPKRTNDFRLISCLLLRTRLDHDACSHKYPGNGTLEEPVIVDFLQNDRQDAMSFSKGRKWTIALVQALSFFAVTFGSSVYASGIPEIMQRFHVSEEVAILGLSLYVLGFALGPILWAPMSEVYGRKLTFVVSYTIYIAFTVAAPCSPNITTLLVLRFFAGAFGASAQTNPGGMIADMFTTEERGPVMAVFAACPFLGPAFGPIVGGFVAETVGWRWTLGVNAILSGVFWIGALLLTSETYAPFILRSRAKALSRATGSVHVSQLDVGKPPITLSTALSIAFTRPWIFLFREPIVLLTGVYTSIIYATLYLLFAAIPIVFEVTRHWSQGIGGLPFVGVAIGVCLAVGASGVDNKIYLRMTKVAAAAGRAVEPEARLHNAMIGSVILPIGLFLFAWTTFPEISWIAPVIGATIFSAGLVMVFISLISYLVDSYTIYSASALAANTVMRSFFATAFPLFTTQMYTDLGDQWASSIPAFLVVGCLPFPFLFFKYGSRIRSKCKYAAEAAEIWEMIRRRRAAVSGAESIGPNKEAA</sequence>
<dbReference type="GO" id="GO:0005886">
    <property type="term" value="C:plasma membrane"/>
    <property type="evidence" value="ECO:0007669"/>
    <property type="project" value="UniProtKB-SubCell"/>
</dbReference>
<evidence type="ECO:0000313" key="15">
    <source>
        <dbReference type="Proteomes" id="UP000799767"/>
    </source>
</evidence>
<dbReference type="SUPFAM" id="SSF103473">
    <property type="entry name" value="MFS general substrate transporter"/>
    <property type="match status" value="1"/>
</dbReference>
<feature type="domain" description="Major facilitator superfamily (MFS) profile" evidence="13">
    <location>
        <begin position="75"/>
        <end position="510"/>
    </location>
</feature>
<dbReference type="RefSeq" id="XP_033593002.1">
    <property type="nucleotide sequence ID" value="XM_033730623.1"/>
</dbReference>
<evidence type="ECO:0000256" key="5">
    <source>
        <dbReference type="ARBA" id="ARBA00022989"/>
    </source>
</evidence>
<dbReference type="PANTHER" id="PTHR23502:SF186">
    <property type="entry name" value="MAJOR FACILITATOR SUPERFAMILY (MFS) PROFILE DOMAIN-CONTAINING PROTEIN"/>
    <property type="match status" value="1"/>
</dbReference>
<evidence type="ECO:0000256" key="1">
    <source>
        <dbReference type="ARBA" id="ARBA00004651"/>
    </source>
</evidence>
<dbReference type="AlphaFoldDB" id="A0A6A6Q449"/>
<feature type="transmembrane region" description="Helical" evidence="12">
    <location>
        <begin position="413"/>
        <end position="437"/>
    </location>
</feature>
<dbReference type="OrthoDB" id="446368at2759"/>
<keyword evidence="5 12" id="KW-1133">Transmembrane helix</keyword>
<dbReference type="InterPro" id="IPR011701">
    <property type="entry name" value="MFS"/>
</dbReference>
<evidence type="ECO:0000256" key="10">
    <source>
        <dbReference type="ARBA" id="ARBA00069139"/>
    </source>
</evidence>
<name>A0A6A6Q449_9PEZI</name>
<evidence type="ECO:0000256" key="6">
    <source>
        <dbReference type="ARBA" id="ARBA00023136"/>
    </source>
</evidence>
<comment type="function">
    <text evidence="9">MFS transporter; part of the gene cluster that mediates the biosynthesis of cercosporin, a light-activated, non-host-selective toxin. The perylenequinone chromophore of cercosporin absorbs light energy to attain an electronically-activated triplet state and produces active oxygen species such as the hydroxyl radical, superoxide, hydrogen peroxide or singlet oxygen upon reaction with oxygen molecules. These reactive oxygen species cause damage to various cellular components including lipids, proteins and nucleic acids. Responsible for secretion and accumulation of cercosporin, but does not play any roles in self-protection against the toxicity of cercosporin.</text>
</comment>
<keyword evidence="3" id="KW-1003">Cell membrane</keyword>
<dbReference type="InterPro" id="IPR036259">
    <property type="entry name" value="MFS_trans_sf"/>
</dbReference>
<evidence type="ECO:0000256" key="3">
    <source>
        <dbReference type="ARBA" id="ARBA00022475"/>
    </source>
</evidence>
<feature type="transmembrane region" description="Helical" evidence="12">
    <location>
        <begin position="481"/>
        <end position="501"/>
    </location>
</feature>
<protein>
    <recommendedName>
        <fullName evidence="10">Cercosporin MFS transporter CTB4</fullName>
    </recommendedName>
    <alternativeName>
        <fullName evidence="11">Cercosporin toxin biosynthesis cluster protein 4</fullName>
    </alternativeName>
</protein>
<dbReference type="CDD" id="cd17323">
    <property type="entry name" value="MFS_Tpo1_MDR_like"/>
    <property type="match status" value="1"/>
</dbReference>
<gene>
    <name evidence="14" type="ORF">BDY17DRAFT_245355</name>
</gene>
<comment type="similarity">
    <text evidence="7">Belongs to the major facilitator superfamily. CAR1 family.</text>
</comment>
<dbReference type="Gene3D" id="1.20.1250.20">
    <property type="entry name" value="MFS general substrate transporter like domains"/>
    <property type="match status" value="1"/>
</dbReference>
<dbReference type="PROSITE" id="PS50850">
    <property type="entry name" value="MFS"/>
    <property type="match status" value="1"/>
</dbReference>
<organism evidence="14 15">
    <name type="scientific">Neohortaea acidophila</name>
    <dbReference type="NCBI Taxonomy" id="245834"/>
    <lineage>
        <taxon>Eukaryota</taxon>
        <taxon>Fungi</taxon>
        <taxon>Dikarya</taxon>
        <taxon>Ascomycota</taxon>
        <taxon>Pezizomycotina</taxon>
        <taxon>Dothideomycetes</taxon>
        <taxon>Dothideomycetidae</taxon>
        <taxon>Mycosphaerellales</taxon>
        <taxon>Teratosphaeriaceae</taxon>
        <taxon>Neohortaea</taxon>
    </lineage>
</organism>
<dbReference type="EMBL" id="MU001632">
    <property type="protein sequence ID" value="KAF2486433.1"/>
    <property type="molecule type" value="Genomic_DNA"/>
</dbReference>
<evidence type="ECO:0000256" key="8">
    <source>
        <dbReference type="ARBA" id="ARBA00038459"/>
    </source>
</evidence>
<comment type="subcellular location">
    <subcellularLocation>
        <location evidence="1">Cell membrane</location>
        <topology evidence="1">Multi-pass membrane protein</topology>
    </subcellularLocation>
</comment>
<evidence type="ECO:0000256" key="4">
    <source>
        <dbReference type="ARBA" id="ARBA00022692"/>
    </source>
</evidence>
<keyword evidence="15" id="KW-1185">Reference proteome</keyword>
<reference evidence="14" key="1">
    <citation type="journal article" date="2020" name="Stud. Mycol.">
        <title>101 Dothideomycetes genomes: a test case for predicting lifestyles and emergence of pathogens.</title>
        <authorList>
            <person name="Haridas S."/>
            <person name="Albert R."/>
            <person name="Binder M."/>
            <person name="Bloem J."/>
            <person name="Labutti K."/>
            <person name="Salamov A."/>
            <person name="Andreopoulos B."/>
            <person name="Baker S."/>
            <person name="Barry K."/>
            <person name="Bills G."/>
            <person name="Bluhm B."/>
            <person name="Cannon C."/>
            <person name="Castanera R."/>
            <person name="Culley D."/>
            <person name="Daum C."/>
            <person name="Ezra D."/>
            <person name="Gonzalez J."/>
            <person name="Henrissat B."/>
            <person name="Kuo A."/>
            <person name="Liang C."/>
            <person name="Lipzen A."/>
            <person name="Lutzoni F."/>
            <person name="Magnuson J."/>
            <person name="Mondo S."/>
            <person name="Nolan M."/>
            <person name="Ohm R."/>
            <person name="Pangilinan J."/>
            <person name="Park H.-J."/>
            <person name="Ramirez L."/>
            <person name="Alfaro M."/>
            <person name="Sun H."/>
            <person name="Tritt A."/>
            <person name="Yoshinaga Y."/>
            <person name="Zwiers L.-H."/>
            <person name="Turgeon B."/>
            <person name="Goodwin S."/>
            <person name="Spatafora J."/>
            <person name="Crous P."/>
            <person name="Grigoriev I."/>
        </authorList>
    </citation>
    <scope>NUCLEOTIDE SEQUENCE</scope>
    <source>
        <strain evidence="14">CBS 113389</strain>
    </source>
</reference>
<dbReference type="GO" id="GO:0022857">
    <property type="term" value="F:transmembrane transporter activity"/>
    <property type="evidence" value="ECO:0007669"/>
    <property type="project" value="InterPro"/>
</dbReference>
<feature type="transmembrane region" description="Helical" evidence="12">
    <location>
        <begin position="444"/>
        <end position="469"/>
    </location>
</feature>
<keyword evidence="2" id="KW-0813">Transport</keyword>
<evidence type="ECO:0000256" key="7">
    <source>
        <dbReference type="ARBA" id="ARBA00038347"/>
    </source>
</evidence>
<dbReference type="InterPro" id="IPR020846">
    <property type="entry name" value="MFS_dom"/>
</dbReference>
<dbReference type="FunFam" id="1.20.1250.20:FF:000011">
    <property type="entry name" value="MFS multidrug transporter, putative"/>
    <property type="match status" value="1"/>
</dbReference>
<evidence type="ECO:0000259" key="13">
    <source>
        <dbReference type="PROSITE" id="PS50850"/>
    </source>
</evidence>
<evidence type="ECO:0000313" key="14">
    <source>
        <dbReference type="EMBL" id="KAF2486433.1"/>
    </source>
</evidence>
<dbReference type="Proteomes" id="UP000799767">
    <property type="component" value="Unassembled WGS sequence"/>
</dbReference>
<feature type="transmembrane region" description="Helical" evidence="12">
    <location>
        <begin position="75"/>
        <end position="98"/>
    </location>
</feature>
<feature type="transmembrane region" description="Helical" evidence="12">
    <location>
        <begin position="306"/>
        <end position="332"/>
    </location>
</feature>
<accession>A0A6A6Q449</accession>
<keyword evidence="6 12" id="KW-0472">Membrane</keyword>
<evidence type="ECO:0000256" key="9">
    <source>
        <dbReference type="ARBA" id="ARBA00053977"/>
    </source>
</evidence>
<proteinExistence type="inferred from homology"/>
<dbReference type="GeneID" id="54471625"/>
<feature type="transmembrane region" description="Helical" evidence="12">
    <location>
        <begin position="344"/>
        <end position="363"/>
    </location>
</feature>
<feature type="transmembrane region" description="Helical" evidence="12">
    <location>
        <begin position="388"/>
        <end position="407"/>
    </location>
</feature>
<feature type="transmembrane region" description="Helical" evidence="12">
    <location>
        <begin position="227"/>
        <end position="249"/>
    </location>
</feature>
<evidence type="ECO:0000256" key="2">
    <source>
        <dbReference type="ARBA" id="ARBA00022448"/>
    </source>
</evidence>
<dbReference type="PANTHER" id="PTHR23502">
    <property type="entry name" value="MAJOR FACILITATOR SUPERFAMILY"/>
    <property type="match status" value="1"/>
</dbReference>
<dbReference type="Pfam" id="PF07690">
    <property type="entry name" value="MFS_1"/>
    <property type="match status" value="1"/>
</dbReference>
<keyword evidence="4 12" id="KW-0812">Transmembrane</keyword>
<evidence type="ECO:0000256" key="12">
    <source>
        <dbReference type="SAM" id="Phobius"/>
    </source>
</evidence>
<evidence type="ECO:0000256" key="11">
    <source>
        <dbReference type="ARBA" id="ARBA00077167"/>
    </source>
</evidence>
<comment type="similarity">
    <text evidence="8">Belongs to the major facilitator superfamily. DHA1 family. Polyamines/proton antiporter (TC 2.A.1.2.16) subfamily.</text>
</comment>
<feature type="transmembrane region" description="Helical" evidence="12">
    <location>
        <begin position="199"/>
        <end position="221"/>
    </location>
</feature>